<sequence>MQGIENESFIFGYYCVDFAVGLHHLDGNRTQKEPDENLIGFYINSKNGVNHIYVIGERNEYLFYENKVFSAFLKSNHLNHTVFTNAEISYSASNSALIDYNVYFRYAKK</sequence>
<dbReference type="HOGENOM" id="CLU_2181054_0_0_4"/>
<dbReference type="EMBL" id="AGAZ01000058">
    <property type="protein sequence ID" value="EGZ45517.1"/>
    <property type="molecule type" value="Genomic_DNA"/>
</dbReference>
<evidence type="ECO:0000313" key="2">
    <source>
        <dbReference type="Proteomes" id="UP000005336"/>
    </source>
</evidence>
<gene>
    <name evidence="1" type="ORF">HMPREF9370_1614</name>
</gene>
<reference evidence="1 2" key="1">
    <citation type="submission" date="2011-06" db="EMBL/GenBank/DDBJ databases">
        <authorList>
            <person name="Muzny D."/>
            <person name="Qin X."/>
            <person name="Deng J."/>
            <person name="Jiang H."/>
            <person name="Liu Y."/>
            <person name="Qu J."/>
            <person name="Song X.-Z."/>
            <person name="Zhang L."/>
            <person name="Thornton R."/>
            <person name="Coyle M."/>
            <person name="Francisco L."/>
            <person name="Jackson L."/>
            <person name="Javaid M."/>
            <person name="Korchina V."/>
            <person name="Kovar C."/>
            <person name="Mata R."/>
            <person name="Mathew T."/>
            <person name="Ngo R."/>
            <person name="Nguyen L."/>
            <person name="Nguyen N."/>
            <person name="Okwuonu G."/>
            <person name="Ongeri F."/>
            <person name="Pham C."/>
            <person name="Simmons D."/>
            <person name="Wilczek-Boney K."/>
            <person name="Hale W."/>
            <person name="Jakkamsetti A."/>
            <person name="Pham P."/>
            <person name="Ruth R."/>
            <person name="San Lucas F."/>
            <person name="Warren J."/>
            <person name="Zhang J."/>
            <person name="Zhao Z."/>
            <person name="Zhou C."/>
            <person name="Zhu D."/>
            <person name="Lee S."/>
            <person name="Bess C."/>
            <person name="Blankenburg K."/>
            <person name="Forbes L."/>
            <person name="Fu Q."/>
            <person name="Gubbala S."/>
            <person name="Hirani K."/>
            <person name="Jayaseelan J.C."/>
            <person name="Lara F."/>
            <person name="Munidasa M."/>
            <person name="Palculict T."/>
            <person name="Patil S."/>
            <person name="Pu L.-L."/>
            <person name="Saada N."/>
            <person name="Tang L."/>
            <person name="Weissenberger G."/>
            <person name="Zhu Y."/>
            <person name="Hemphill L."/>
            <person name="Shang Y."/>
            <person name="Youmans B."/>
            <person name="Ayvaz T."/>
            <person name="Ross M."/>
            <person name="Santibanez J."/>
            <person name="Aqrawi P."/>
            <person name="Gross S."/>
            <person name="Joshi V."/>
            <person name="Fowler G."/>
            <person name="Nazareth L."/>
            <person name="Reid J."/>
            <person name="Worley K."/>
            <person name="Petrosino J."/>
            <person name="Highlander S."/>
            <person name="Gibbs R."/>
        </authorList>
    </citation>
    <scope>NUCLEOTIDE SEQUENCE [LARGE SCALE GENOMIC DNA]</scope>
    <source>
        <strain evidence="1 2">9715</strain>
    </source>
</reference>
<keyword evidence="2" id="KW-1185">Reference proteome</keyword>
<evidence type="ECO:0000313" key="1">
    <source>
        <dbReference type="EMBL" id="EGZ45517.1"/>
    </source>
</evidence>
<accession>G4CRA4</accession>
<dbReference type="Proteomes" id="UP000005336">
    <property type="component" value="Unassembled WGS sequence"/>
</dbReference>
<protein>
    <submittedName>
        <fullName evidence="1">Uncharacterized protein</fullName>
    </submittedName>
</protein>
<organism evidence="1 2">
    <name type="scientific">Neisseria wadsworthii 9715</name>
    <dbReference type="NCBI Taxonomy" id="1030841"/>
    <lineage>
        <taxon>Bacteria</taxon>
        <taxon>Pseudomonadati</taxon>
        <taxon>Pseudomonadota</taxon>
        <taxon>Betaproteobacteria</taxon>
        <taxon>Neisseriales</taxon>
        <taxon>Neisseriaceae</taxon>
        <taxon>Neisseria</taxon>
    </lineage>
</organism>
<comment type="caution">
    <text evidence="1">The sequence shown here is derived from an EMBL/GenBank/DDBJ whole genome shotgun (WGS) entry which is preliminary data.</text>
</comment>
<dbReference type="RefSeq" id="WP_009116755.1">
    <property type="nucleotide sequence ID" value="NZ_JH165159.1"/>
</dbReference>
<name>G4CRA4_9NEIS</name>
<proteinExistence type="predicted"/>
<dbReference type="PATRIC" id="fig|1030841.3.peg.1601"/>
<dbReference type="AlphaFoldDB" id="G4CRA4"/>
<dbReference type="STRING" id="1030841.HMPREF9370_1614"/>
<dbReference type="OrthoDB" id="8606447at2"/>